<evidence type="ECO:0000313" key="2">
    <source>
        <dbReference type="Proteomes" id="UP001596270"/>
    </source>
</evidence>
<feature type="non-terminal residue" evidence="1">
    <location>
        <position position="1"/>
    </location>
</feature>
<dbReference type="Proteomes" id="UP001596270">
    <property type="component" value="Unassembled WGS sequence"/>
</dbReference>
<reference evidence="2" key="1">
    <citation type="journal article" date="2019" name="Int. J. Syst. Evol. Microbiol.">
        <title>The Global Catalogue of Microorganisms (GCM) 10K type strain sequencing project: providing services to taxonomists for standard genome sequencing and annotation.</title>
        <authorList>
            <consortium name="The Broad Institute Genomics Platform"/>
            <consortium name="The Broad Institute Genome Sequencing Center for Infectious Disease"/>
            <person name="Wu L."/>
            <person name="Ma J."/>
        </authorList>
    </citation>
    <scope>NUCLEOTIDE SEQUENCE [LARGE SCALE GENOMIC DNA]</scope>
    <source>
        <strain evidence="2">CCUG 39402</strain>
    </source>
</reference>
<name>A0ABW1TTJ1_9BURK</name>
<sequence>YLIGLGTLDERMLILVDLEKLMTSDDMGLVERISA</sequence>
<gene>
    <name evidence="1" type="ORF">ACFQND_03895</name>
</gene>
<keyword evidence="2" id="KW-1185">Reference proteome</keyword>
<proteinExistence type="predicted"/>
<organism evidence="1 2">
    <name type="scientific">Polaromonas aquatica</name>
    <dbReference type="NCBI Taxonomy" id="332657"/>
    <lineage>
        <taxon>Bacteria</taxon>
        <taxon>Pseudomonadati</taxon>
        <taxon>Pseudomonadota</taxon>
        <taxon>Betaproteobacteria</taxon>
        <taxon>Burkholderiales</taxon>
        <taxon>Comamonadaceae</taxon>
        <taxon>Polaromonas</taxon>
    </lineage>
</organism>
<dbReference type="EMBL" id="JBHSRS010000009">
    <property type="protein sequence ID" value="MFC6280372.1"/>
    <property type="molecule type" value="Genomic_DNA"/>
</dbReference>
<accession>A0ABW1TTJ1</accession>
<evidence type="ECO:0000313" key="1">
    <source>
        <dbReference type="EMBL" id="MFC6280372.1"/>
    </source>
</evidence>
<comment type="caution">
    <text evidence="1">The sequence shown here is derived from an EMBL/GenBank/DDBJ whole genome shotgun (WGS) entry which is preliminary data.</text>
</comment>
<protein>
    <submittedName>
        <fullName evidence="1">Chemotaxis protein CheW</fullName>
    </submittedName>
</protein>